<evidence type="ECO:0000256" key="2">
    <source>
        <dbReference type="SAM" id="Phobius"/>
    </source>
</evidence>
<feature type="region of interest" description="Disordered" evidence="1">
    <location>
        <begin position="454"/>
        <end position="484"/>
    </location>
</feature>
<sequence length="563" mass="62671">MVTAAHEDGFNIEDDHQCIATPLPVGWHSRLGIRPHLYRALRQLEANFNRSGLGLTPTASNTSNSRTSQRDYQDPPDRDQIRSSVTSITSALTVPQRDYRDPSNGNNFRASILSIAVGDMVPQSRRNNRHRYSIFSIPNAVMVRNPLNHADFIRFRRFSSSANITSKLFKKYCKVVCGLLLLLTVLGGTGLLISYANGTYRLNVALFTGITGPLLLLALFFLLLPERWLKRIFKEPHSQIVQMTRDGLNRSQQGTGNATWDIEMQPVSVPPPPTVTPPLITPQSALYARHTPQELFVDNTPRLPRRASLYVRSVSPHANTLLQFGGRVRSPPPPAPAYGTAPSNFFTENTVGLNVLTDINRSHDVTPGVSGLRTTPETTDEPMHSESLPTNNNHMSVVIPHIDSVIRVPSLDTTARPIPNYTGDGHPDWQARLNEVRARAVVFNVSRFFDGISSSSDRGERDSFEAAPSGSEPQRSRLPPMFGGPAETRMFTGLEESVERMHRGSAENLRDRTQEWLKSQKEKRDGSASEILQTEVARNEGVPEEVILLSDGVVLGWDAFWLF</sequence>
<organism evidence="3 4">
    <name type="scientific">Patellaria atrata CBS 101060</name>
    <dbReference type="NCBI Taxonomy" id="1346257"/>
    <lineage>
        <taxon>Eukaryota</taxon>
        <taxon>Fungi</taxon>
        <taxon>Dikarya</taxon>
        <taxon>Ascomycota</taxon>
        <taxon>Pezizomycotina</taxon>
        <taxon>Dothideomycetes</taxon>
        <taxon>Dothideomycetes incertae sedis</taxon>
        <taxon>Patellariales</taxon>
        <taxon>Patellariaceae</taxon>
        <taxon>Patellaria</taxon>
    </lineage>
</organism>
<keyword evidence="2" id="KW-0812">Transmembrane</keyword>
<feature type="transmembrane region" description="Helical" evidence="2">
    <location>
        <begin position="202"/>
        <end position="224"/>
    </location>
</feature>
<evidence type="ECO:0000256" key="1">
    <source>
        <dbReference type="SAM" id="MobiDB-lite"/>
    </source>
</evidence>
<proteinExistence type="predicted"/>
<comment type="caution">
    <text evidence="3">The sequence shown here is derived from an EMBL/GenBank/DDBJ whole genome shotgun (WGS) entry which is preliminary data.</text>
</comment>
<evidence type="ECO:0000313" key="4">
    <source>
        <dbReference type="Proteomes" id="UP000799429"/>
    </source>
</evidence>
<feature type="compositionally biased region" description="Polar residues" evidence="1">
    <location>
        <begin position="57"/>
        <end position="67"/>
    </location>
</feature>
<keyword evidence="2" id="KW-0472">Membrane</keyword>
<evidence type="ECO:0000313" key="3">
    <source>
        <dbReference type="EMBL" id="KAF2843343.1"/>
    </source>
</evidence>
<feature type="region of interest" description="Disordered" evidence="1">
    <location>
        <begin position="51"/>
        <end position="87"/>
    </location>
</feature>
<feature type="region of interest" description="Disordered" evidence="1">
    <location>
        <begin position="362"/>
        <end position="392"/>
    </location>
</feature>
<accession>A0A9P4VTN4</accession>
<feature type="compositionally biased region" description="Basic and acidic residues" evidence="1">
    <location>
        <begin position="68"/>
        <end position="81"/>
    </location>
</feature>
<feature type="transmembrane region" description="Helical" evidence="2">
    <location>
        <begin position="175"/>
        <end position="196"/>
    </location>
</feature>
<name>A0A9P4VTN4_9PEZI</name>
<gene>
    <name evidence="3" type="ORF">M501DRAFT_1012698</name>
</gene>
<dbReference type="AlphaFoldDB" id="A0A9P4VTN4"/>
<dbReference type="Proteomes" id="UP000799429">
    <property type="component" value="Unassembled WGS sequence"/>
</dbReference>
<keyword evidence="2" id="KW-1133">Transmembrane helix</keyword>
<dbReference type="EMBL" id="MU006089">
    <property type="protein sequence ID" value="KAF2843343.1"/>
    <property type="molecule type" value="Genomic_DNA"/>
</dbReference>
<reference evidence="3" key="1">
    <citation type="journal article" date="2020" name="Stud. Mycol.">
        <title>101 Dothideomycetes genomes: a test case for predicting lifestyles and emergence of pathogens.</title>
        <authorList>
            <person name="Haridas S."/>
            <person name="Albert R."/>
            <person name="Binder M."/>
            <person name="Bloem J."/>
            <person name="Labutti K."/>
            <person name="Salamov A."/>
            <person name="Andreopoulos B."/>
            <person name="Baker S."/>
            <person name="Barry K."/>
            <person name="Bills G."/>
            <person name="Bluhm B."/>
            <person name="Cannon C."/>
            <person name="Castanera R."/>
            <person name="Culley D."/>
            <person name="Daum C."/>
            <person name="Ezra D."/>
            <person name="Gonzalez J."/>
            <person name="Henrissat B."/>
            <person name="Kuo A."/>
            <person name="Liang C."/>
            <person name="Lipzen A."/>
            <person name="Lutzoni F."/>
            <person name="Magnuson J."/>
            <person name="Mondo S."/>
            <person name="Nolan M."/>
            <person name="Ohm R."/>
            <person name="Pangilinan J."/>
            <person name="Park H.-J."/>
            <person name="Ramirez L."/>
            <person name="Alfaro M."/>
            <person name="Sun H."/>
            <person name="Tritt A."/>
            <person name="Yoshinaga Y."/>
            <person name="Zwiers L.-H."/>
            <person name="Turgeon B."/>
            <person name="Goodwin S."/>
            <person name="Spatafora J."/>
            <person name="Crous P."/>
            <person name="Grigoriev I."/>
        </authorList>
    </citation>
    <scope>NUCLEOTIDE SEQUENCE</scope>
    <source>
        <strain evidence="3">CBS 101060</strain>
    </source>
</reference>
<keyword evidence="4" id="KW-1185">Reference proteome</keyword>
<protein>
    <submittedName>
        <fullName evidence="3">Uncharacterized protein</fullName>
    </submittedName>
</protein>